<dbReference type="Gene3D" id="3.40.50.450">
    <property type="match status" value="1"/>
</dbReference>
<dbReference type="STRING" id="530564.Psta_1070"/>
<keyword evidence="6" id="KW-1185">Reference proteome</keyword>
<dbReference type="GO" id="GO:0009294">
    <property type="term" value="P:DNA-mediated transformation"/>
    <property type="evidence" value="ECO:0007669"/>
    <property type="project" value="InterPro"/>
</dbReference>
<feature type="region of interest" description="Disordered" evidence="2">
    <location>
        <begin position="307"/>
        <end position="339"/>
    </location>
</feature>
<comment type="similarity">
    <text evidence="1">Belongs to the DprA/Smf family.</text>
</comment>
<gene>
    <name evidence="5" type="ordered locus">Psta_1070</name>
</gene>
<dbReference type="InterPro" id="IPR041614">
    <property type="entry name" value="DprA_WH"/>
</dbReference>
<dbReference type="Pfam" id="PF14520">
    <property type="entry name" value="HHH_5"/>
    <property type="match status" value="1"/>
</dbReference>
<evidence type="ECO:0000313" key="6">
    <source>
        <dbReference type="Proteomes" id="UP000001887"/>
    </source>
</evidence>
<organism evidence="5 6">
    <name type="scientific">Pirellula staleyi (strain ATCC 27377 / DSM 6068 / ICPB 4128)</name>
    <name type="common">Pirella staleyi</name>
    <dbReference type="NCBI Taxonomy" id="530564"/>
    <lineage>
        <taxon>Bacteria</taxon>
        <taxon>Pseudomonadati</taxon>
        <taxon>Planctomycetota</taxon>
        <taxon>Planctomycetia</taxon>
        <taxon>Pirellulales</taxon>
        <taxon>Pirellulaceae</taxon>
        <taxon>Pirellula</taxon>
    </lineage>
</organism>
<dbReference type="KEGG" id="psl:Psta_1070"/>
<dbReference type="EMBL" id="CP001848">
    <property type="protein sequence ID" value="ADB15753.1"/>
    <property type="molecule type" value="Genomic_DNA"/>
</dbReference>
<feature type="domain" description="Smf/DprA SLOG" evidence="3">
    <location>
        <begin position="92"/>
        <end position="299"/>
    </location>
</feature>
<dbReference type="InterPro" id="IPR003488">
    <property type="entry name" value="DprA"/>
</dbReference>
<dbReference type="eggNOG" id="COG1948">
    <property type="taxonomic scope" value="Bacteria"/>
</dbReference>
<accession>D2R8D6</accession>
<dbReference type="AlphaFoldDB" id="D2R8D6"/>
<dbReference type="Pfam" id="PF02481">
    <property type="entry name" value="DNA_processg_A"/>
    <property type="match status" value="1"/>
</dbReference>
<dbReference type="PANTHER" id="PTHR43022">
    <property type="entry name" value="PROTEIN SMF"/>
    <property type="match status" value="1"/>
</dbReference>
<evidence type="ECO:0000256" key="2">
    <source>
        <dbReference type="SAM" id="MobiDB-lite"/>
    </source>
</evidence>
<dbReference type="eggNOG" id="COG0758">
    <property type="taxonomic scope" value="Bacteria"/>
</dbReference>
<dbReference type="PANTHER" id="PTHR43022:SF1">
    <property type="entry name" value="PROTEIN SMF"/>
    <property type="match status" value="1"/>
</dbReference>
<protein>
    <submittedName>
        <fullName evidence="5">DNA protecting protein DprA</fullName>
    </submittedName>
</protein>
<dbReference type="SUPFAM" id="SSF102405">
    <property type="entry name" value="MCP/YpsA-like"/>
    <property type="match status" value="1"/>
</dbReference>
<dbReference type="SUPFAM" id="SSF47781">
    <property type="entry name" value="RuvA domain 2-like"/>
    <property type="match status" value="1"/>
</dbReference>
<evidence type="ECO:0000259" key="3">
    <source>
        <dbReference type="Pfam" id="PF02481"/>
    </source>
</evidence>
<dbReference type="InterPro" id="IPR057666">
    <property type="entry name" value="DrpA_SLOG"/>
</dbReference>
<dbReference type="HOGENOM" id="CLU_029601_0_3_0"/>
<feature type="domain" description="DprA winged helix" evidence="4">
    <location>
        <begin position="338"/>
        <end position="396"/>
    </location>
</feature>
<evidence type="ECO:0000259" key="4">
    <source>
        <dbReference type="Pfam" id="PF17782"/>
    </source>
</evidence>
<name>D2R8D6_PIRSD</name>
<proteinExistence type="inferred from homology"/>
<feature type="compositionally biased region" description="Low complexity" evidence="2">
    <location>
        <begin position="322"/>
        <end position="339"/>
    </location>
</feature>
<dbReference type="NCBIfam" id="TIGR00732">
    <property type="entry name" value="dprA"/>
    <property type="match status" value="1"/>
</dbReference>
<dbReference type="Proteomes" id="UP000001887">
    <property type="component" value="Chromosome"/>
</dbReference>
<dbReference type="InterPro" id="IPR036388">
    <property type="entry name" value="WH-like_DNA-bd_sf"/>
</dbReference>
<sequence length="401" mass="43148">MPHDDGCPMHESVENSLWEMRLAMLDGVGPRTRFNLVDRFGSAQEVFTASQHELRMVTGVGPKVVQQIQSPPAWQEVEKLLDECTSLGIEVVPLADERYPPSLVNLPDPPGVLYQQGALQASDRQAIAIVGTRHATPYGLAQAKHFAYALSRAGYTIVSGLARGIDAAAHRGALDAGGRTIAVLGSGLACIYPPEHLDLAKEIAEKGALLSEQPPHSPPTRFSFPQRNRIVTGLSIGVVVVEAAERSGALISGRLAAEQGREVFAIPGRIDSRMSKGCHQLIREGAALIESVEHVLEQLESLGRDDLVPPSRVRGANAKQRSLPSDSSSDSAAAPPKLAPIPADLSAEERKIVELLSAEPMLIDQVTVRSKLPISRVLSTLSVLEMKRLISRVGGNQVMRR</sequence>
<evidence type="ECO:0000313" key="5">
    <source>
        <dbReference type="EMBL" id="ADB15753.1"/>
    </source>
</evidence>
<reference evidence="5 6" key="1">
    <citation type="journal article" date="2009" name="Stand. Genomic Sci.">
        <title>Complete genome sequence of Pirellula staleyi type strain (ATCC 27377).</title>
        <authorList>
            <person name="Clum A."/>
            <person name="Tindall B.J."/>
            <person name="Sikorski J."/>
            <person name="Ivanova N."/>
            <person name="Mavrommatis K."/>
            <person name="Lucas S."/>
            <person name="Glavina del Rio T."/>
            <person name="Nolan M."/>
            <person name="Chen F."/>
            <person name="Tice H."/>
            <person name="Pitluck S."/>
            <person name="Cheng J.F."/>
            <person name="Chertkov O."/>
            <person name="Brettin T."/>
            <person name="Han C."/>
            <person name="Detter J.C."/>
            <person name="Kuske C."/>
            <person name="Bruce D."/>
            <person name="Goodwin L."/>
            <person name="Ovchinikova G."/>
            <person name="Pati A."/>
            <person name="Mikhailova N."/>
            <person name="Chen A."/>
            <person name="Palaniappan K."/>
            <person name="Land M."/>
            <person name="Hauser L."/>
            <person name="Chang Y.J."/>
            <person name="Jeffries C.D."/>
            <person name="Chain P."/>
            <person name="Rohde M."/>
            <person name="Goker M."/>
            <person name="Bristow J."/>
            <person name="Eisen J.A."/>
            <person name="Markowitz V."/>
            <person name="Hugenholtz P."/>
            <person name="Kyrpides N.C."/>
            <person name="Klenk H.P."/>
            <person name="Lapidus A."/>
        </authorList>
    </citation>
    <scope>NUCLEOTIDE SEQUENCE [LARGE SCALE GENOMIC DNA]</scope>
    <source>
        <strain evidence="6">ATCC 27377 / DSM 6068 / ICPB 4128</strain>
    </source>
</reference>
<evidence type="ECO:0000256" key="1">
    <source>
        <dbReference type="ARBA" id="ARBA00006525"/>
    </source>
</evidence>
<dbReference type="InterPro" id="IPR010994">
    <property type="entry name" value="RuvA_2-like"/>
</dbReference>
<dbReference type="Pfam" id="PF17782">
    <property type="entry name" value="WHD_DprA"/>
    <property type="match status" value="1"/>
</dbReference>
<dbReference type="Gene3D" id="1.10.10.10">
    <property type="entry name" value="Winged helix-like DNA-binding domain superfamily/Winged helix DNA-binding domain"/>
    <property type="match status" value="1"/>
</dbReference>